<gene>
    <name evidence="4" type="ORF">E4P47_07965</name>
</gene>
<keyword evidence="3" id="KW-0472">Membrane</keyword>
<evidence type="ECO:0000256" key="2">
    <source>
        <dbReference type="SAM" id="MobiDB-lite"/>
    </source>
</evidence>
<dbReference type="InterPro" id="IPR001969">
    <property type="entry name" value="Aspartic_peptidase_AS"/>
</dbReference>
<dbReference type="Proteomes" id="UP000297225">
    <property type="component" value="Unassembled WGS sequence"/>
</dbReference>
<dbReference type="EMBL" id="SPNC01000138">
    <property type="protein sequence ID" value="TFH94331.1"/>
    <property type="molecule type" value="Genomic_DNA"/>
</dbReference>
<accession>A0A4Y8WMK7</accession>
<proteinExistence type="predicted"/>
<feature type="compositionally biased region" description="Polar residues" evidence="2">
    <location>
        <begin position="298"/>
        <end position="307"/>
    </location>
</feature>
<dbReference type="RefSeq" id="WP_134849863.1">
    <property type="nucleotide sequence ID" value="NZ_CP197400.1"/>
</dbReference>
<dbReference type="GO" id="GO:0006508">
    <property type="term" value="P:proteolysis"/>
    <property type="evidence" value="ECO:0007669"/>
    <property type="project" value="InterPro"/>
</dbReference>
<comment type="caution">
    <text evidence="4">The sequence shown here is derived from an EMBL/GenBank/DDBJ whole genome shotgun (WGS) entry which is preliminary data.</text>
</comment>
<feature type="transmembrane region" description="Helical" evidence="3">
    <location>
        <begin position="350"/>
        <end position="369"/>
    </location>
</feature>
<sequence length="541" mass="60886">METNSKEIKGMSDLSIDLMWHGNCLGFQSYPTGMDKQYLQSFYSDMPEVLRDGVFALKVNLRHDKEKGLSSVDYTLLRTGIKDLNGRPNGYFGLTCRLSMFYTDIATLYDVLKSIYWRYISGCIISSDDQYLVADLSSVAHSKAQLLEILNLILVGSCFKSISNIGVKYKGRQVSYNPLEINKKEVQSYAFESASIWLSDSFPIESAKRDLERKDEEISTLKVRLQEEVTNHQQEIETIRLDSKSKTDDALASLKRKHQVDLENSRRDLLNELEEFVQSKRSYKEVHDTSAYRHSKGTADNLSSNNEKTADRLSRSNDGSSSKKPIGSRGNNKIQDIHNFYKENKKPVRAIVRATFIATLLLIIAFLLLSSCSEEQEKSGSIMFDFSSPIASSADNLFEESVEYATGHTDMVEVPYKENMGVKCLSVTMNGAITVNMVLDTGASKSLISLSEARYLYSKGVLTEKDFLYGSFAQVADGRIVPNHVFNLKSVIIGGVLEVRDVEVLVSDNTNAPLLLGNNILDSVSKVEIDNEQQVFRFYLR</sequence>
<keyword evidence="1" id="KW-0175">Coiled coil</keyword>
<evidence type="ECO:0000256" key="1">
    <source>
        <dbReference type="SAM" id="Coils"/>
    </source>
</evidence>
<dbReference type="GO" id="GO:0004190">
    <property type="term" value="F:aspartic-type endopeptidase activity"/>
    <property type="evidence" value="ECO:0007669"/>
    <property type="project" value="InterPro"/>
</dbReference>
<organism evidence="4 5">
    <name type="scientific">Porphyromonas levii</name>
    <dbReference type="NCBI Taxonomy" id="28114"/>
    <lineage>
        <taxon>Bacteria</taxon>
        <taxon>Pseudomonadati</taxon>
        <taxon>Bacteroidota</taxon>
        <taxon>Bacteroidia</taxon>
        <taxon>Bacteroidales</taxon>
        <taxon>Porphyromonadaceae</taxon>
        <taxon>Porphyromonas</taxon>
    </lineage>
</organism>
<keyword evidence="3" id="KW-1133">Transmembrane helix</keyword>
<feature type="region of interest" description="Disordered" evidence="2">
    <location>
        <begin position="287"/>
        <end position="333"/>
    </location>
</feature>
<feature type="compositionally biased region" description="Polar residues" evidence="2">
    <location>
        <begin position="316"/>
        <end position="333"/>
    </location>
</feature>
<dbReference type="PROSITE" id="PS00141">
    <property type="entry name" value="ASP_PROTEASE"/>
    <property type="match status" value="1"/>
</dbReference>
<dbReference type="Pfam" id="PF13975">
    <property type="entry name" value="gag-asp_proteas"/>
    <property type="match status" value="1"/>
</dbReference>
<feature type="coiled-coil region" evidence="1">
    <location>
        <begin position="204"/>
        <end position="242"/>
    </location>
</feature>
<dbReference type="AlphaFoldDB" id="A0A4Y8WMK7"/>
<dbReference type="InterPro" id="IPR021109">
    <property type="entry name" value="Peptidase_aspartic_dom_sf"/>
</dbReference>
<dbReference type="SUPFAM" id="SSF50630">
    <property type="entry name" value="Acid proteases"/>
    <property type="match status" value="1"/>
</dbReference>
<protein>
    <submittedName>
        <fullName evidence="4">Uncharacterized protein</fullName>
    </submittedName>
</protein>
<dbReference type="OrthoDB" id="1074250at2"/>
<keyword evidence="5" id="KW-1185">Reference proteome</keyword>
<evidence type="ECO:0000256" key="3">
    <source>
        <dbReference type="SAM" id="Phobius"/>
    </source>
</evidence>
<dbReference type="CDD" id="cd05483">
    <property type="entry name" value="retropepsin_like_bacteria"/>
    <property type="match status" value="1"/>
</dbReference>
<keyword evidence="3" id="KW-0812">Transmembrane</keyword>
<dbReference type="InterPro" id="IPR034122">
    <property type="entry name" value="Retropepsin-like_bacterial"/>
</dbReference>
<reference evidence="4 5" key="1">
    <citation type="submission" date="2019-03" db="EMBL/GenBank/DDBJ databases">
        <title>Porphyromonas levii Isolated from the Uterus of Dairy Cows.</title>
        <authorList>
            <person name="Francis A.M."/>
        </authorList>
    </citation>
    <scope>NUCLEOTIDE SEQUENCE [LARGE SCALE GENOMIC DNA]</scope>
    <source>
        <strain evidence="4 5">AF5678</strain>
    </source>
</reference>
<evidence type="ECO:0000313" key="5">
    <source>
        <dbReference type="Proteomes" id="UP000297225"/>
    </source>
</evidence>
<name>A0A4Y8WMK7_9PORP</name>
<dbReference type="Gene3D" id="2.40.70.10">
    <property type="entry name" value="Acid Proteases"/>
    <property type="match status" value="1"/>
</dbReference>
<evidence type="ECO:0000313" key="4">
    <source>
        <dbReference type="EMBL" id="TFH94331.1"/>
    </source>
</evidence>